<dbReference type="Pfam" id="PF13185">
    <property type="entry name" value="GAF_2"/>
    <property type="match status" value="1"/>
</dbReference>
<evidence type="ECO:0000259" key="10">
    <source>
        <dbReference type="PROSITE" id="PS50112"/>
    </source>
</evidence>
<dbReference type="Gene3D" id="3.40.50.2300">
    <property type="match status" value="1"/>
</dbReference>
<dbReference type="Gene3D" id="1.10.287.130">
    <property type="match status" value="1"/>
</dbReference>
<dbReference type="Gene3D" id="3.30.450.40">
    <property type="match status" value="2"/>
</dbReference>
<dbReference type="Gene3D" id="3.30.565.10">
    <property type="entry name" value="Histidine kinase-like ATPase, C-terminal domain"/>
    <property type="match status" value="1"/>
</dbReference>
<evidence type="ECO:0000256" key="5">
    <source>
        <dbReference type="ARBA" id="ARBA00022777"/>
    </source>
</evidence>
<dbReference type="NCBIfam" id="TIGR00229">
    <property type="entry name" value="sensory_box"/>
    <property type="match status" value="4"/>
</dbReference>
<dbReference type="InterPro" id="IPR004358">
    <property type="entry name" value="Sig_transdc_His_kin-like_C"/>
</dbReference>
<feature type="domain" description="Histidine kinase" evidence="8">
    <location>
        <begin position="915"/>
        <end position="1139"/>
    </location>
</feature>
<feature type="coiled-coil region" evidence="7">
    <location>
        <begin position="868"/>
        <end position="906"/>
    </location>
</feature>
<dbReference type="InterPro" id="IPR000700">
    <property type="entry name" value="PAS-assoc_C"/>
</dbReference>
<feature type="domain" description="PAC" evidence="11">
    <location>
        <begin position="248"/>
        <end position="304"/>
    </location>
</feature>
<dbReference type="PANTHER" id="PTHR43304">
    <property type="entry name" value="PHYTOCHROME-LIKE PROTEIN CPH1"/>
    <property type="match status" value="1"/>
</dbReference>
<comment type="catalytic activity">
    <reaction evidence="1">
        <text>ATP + protein L-histidine = ADP + protein N-phospho-L-histidine.</text>
        <dbReference type="EC" id="2.7.13.3"/>
    </reaction>
</comment>
<feature type="domain" description="PAS" evidence="10">
    <location>
        <begin position="615"/>
        <end position="690"/>
    </location>
</feature>
<dbReference type="InterPro" id="IPR036890">
    <property type="entry name" value="HATPase_C_sf"/>
</dbReference>
<dbReference type="SUPFAM" id="SSF55781">
    <property type="entry name" value="GAF domain-like"/>
    <property type="match status" value="2"/>
</dbReference>
<comment type="caution">
    <text evidence="12">The sequence shown here is derived from an EMBL/GenBank/DDBJ whole genome shotgun (WGS) entry which is preliminary data.</text>
</comment>
<keyword evidence="5" id="KW-0418">Kinase</keyword>
<feature type="domain" description="Response regulatory" evidence="9">
    <location>
        <begin position="1161"/>
        <end position="1270"/>
    </location>
</feature>
<dbReference type="InterPro" id="IPR003594">
    <property type="entry name" value="HATPase_dom"/>
</dbReference>
<evidence type="ECO:0000256" key="2">
    <source>
        <dbReference type="ARBA" id="ARBA00012438"/>
    </source>
</evidence>
<dbReference type="SUPFAM" id="SSF52172">
    <property type="entry name" value="CheY-like"/>
    <property type="match status" value="1"/>
</dbReference>
<keyword evidence="7" id="KW-0175">Coiled coil</keyword>
<sequence length="1283" mass="141248">MCDQNWLRTRQRVLADFGEFALRSDDLDAVLTQACHLVAAALGTGRAKVLEIESKGQTLFVRAGVGWSKDVVGRVRLPLGDHSSETYSIKAGEPVITNDLISETRFGFPAFMREAGVRALANVPIFLPGGRPFGLLQVDAPEPRAFDDEDIQFLRTYATILGPVIDRLLKLQALGATEERFRTIVEAARDYAIVLTDPQDRITDWLPGAEAVFGWTAEEAIGQPGAILFTPEDREAGLPRAELDAARQDGSAPNVRWHLRKDGARVFIEGSVVALRDEAGELRGFQKIGQDVTKRHLAEQALRASEARLAAAFESVPAGVAVIDLAGKAVLANSEYRRFLPAGTIPSRDPERGSRWQAWDARGRLLEPDAYPGARALRGESVVPGQEMLYTDDDGRERWTNVATVPTRDEAGRVTGCVSVISDITDRKAAEAALRRSEAHLEAELGRAALLRDLAARMVTEESVPAIYEQILSTAVAITEADAGTVQVFDPETRSLLLLVSQGLEAGMTNHFRRIDASSNTACGIGLRTGQRTFVDFDKDEADEACRMHVEAGLRSAQATPLLSRDRSPIGMLNTHWRASEHRPSDDQLRSLDLLARQAADLIEQRRGQESLRESEERLRQFGEASQDVLWIRDAETLQWTYLTPAFETIYGLSREEALSGDNFRSWIKLIVPEDRQHAISAIRRVHLGEHVTFEYRVRRPSDGVVRWLRNTDFPLMDEGGSVRRIGGIGHDITDLKEAERRLLESEARLRAMVDAVPQIAWTARADGHHDYYNWRWYQYTGLSHDQSEAEGWTIVVHPDDLSRTQERWRHSAQTGEDYEIEYRLRGADGAYRWFIARGVPVRDTPDERHPQGRIARWFGICTDIEDMMRAREVLVRSQEELEALVDARTAELMAAEESLRQAQKMEAVGQLTGGIAHDFNNMLQGILSGIDMARRQIGQGHAEGAGRFLEAAHGAAERAAGLTRRLLAFARRQRLMPKQVDADGLVAGLTDLIRRTMGPGIAVELTLRDGRGTVLCDPNELESALLNLCINARDAMPEGGRLMIRTEEVRLSAAQIPNREAVPGTFVEISVADTGIGIPPEVLGRVFEPFFTTKPQGQGTGLGLSQIYGFVRQSGGLVRIESKPGRGTTIRLLLPLHEAAAVAAVAPPLPAPASAQARGTVLLVDDEDAVRGPAVDRLRELGLVVLEARDGPDALRVLSRAMPDLLVTDVGLPNGMNGRQVAEVARERIPGLPVLFITGYASTALPPGVEVIGKPFALDALARRVQAILEIRHQNPGTDPSA</sequence>
<dbReference type="SMART" id="SM00086">
    <property type="entry name" value="PAC"/>
    <property type="match status" value="4"/>
</dbReference>
<dbReference type="EMBL" id="JACTUZ010000090">
    <property type="protein sequence ID" value="MBC9178658.1"/>
    <property type="molecule type" value="Genomic_DNA"/>
</dbReference>
<dbReference type="CDD" id="cd00130">
    <property type="entry name" value="PAS"/>
    <property type="match status" value="3"/>
</dbReference>
<dbReference type="InterPro" id="IPR003018">
    <property type="entry name" value="GAF"/>
</dbReference>
<feature type="domain" description="PAC" evidence="11">
    <location>
        <begin position="819"/>
        <end position="877"/>
    </location>
</feature>
<dbReference type="InterPro" id="IPR003661">
    <property type="entry name" value="HisK_dim/P_dom"/>
</dbReference>
<feature type="domain" description="PAS" evidence="10">
    <location>
        <begin position="746"/>
        <end position="816"/>
    </location>
</feature>
<dbReference type="Pfam" id="PF00989">
    <property type="entry name" value="PAS"/>
    <property type="match status" value="1"/>
</dbReference>
<dbReference type="InterPro" id="IPR013655">
    <property type="entry name" value="PAS_fold_3"/>
</dbReference>
<evidence type="ECO:0000259" key="11">
    <source>
        <dbReference type="PROSITE" id="PS50113"/>
    </source>
</evidence>
<dbReference type="Proteomes" id="UP000603940">
    <property type="component" value="Unassembled WGS sequence"/>
</dbReference>
<evidence type="ECO:0000256" key="7">
    <source>
        <dbReference type="SAM" id="Coils"/>
    </source>
</evidence>
<evidence type="ECO:0000313" key="13">
    <source>
        <dbReference type="Proteomes" id="UP000603940"/>
    </source>
</evidence>
<dbReference type="InterPro" id="IPR001789">
    <property type="entry name" value="Sig_transdc_resp-reg_receiver"/>
</dbReference>
<dbReference type="EC" id="2.7.13.3" evidence="2"/>
<evidence type="ECO:0000256" key="4">
    <source>
        <dbReference type="ARBA" id="ARBA00022679"/>
    </source>
</evidence>
<dbReference type="SUPFAM" id="SSF55874">
    <property type="entry name" value="ATPase domain of HSP90 chaperone/DNA topoisomerase II/histidine kinase"/>
    <property type="match status" value="1"/>
</dbReference>
<dbReference type="InterPro" id="IPR000014">
    <property type="entry name" value="PAS"/>
</dbReference>
<dbReference type="SMART" id="SM00388">
    <property type="entry name" value="HisKA"/>
    <property type="match status" value="1"/>
</dbReference>
<dbReference type="PANTHER" id="PTHR43304:SF1">
    <property type="entry name" value="PAC DOMAIN-CONTAINING PROTEIN"/>
    <property type="match status" value="1"/>
</dbReference>
<dbReference type="InterPro" id="IPR036097">
    <property type="entry name" value="HisK_dim/P_sf"/>
</dbReference>
<keyword evidence="3 6" id="KW-0597">Phosphoprotein</keyword>
<organism evidence="12 13">
    <name type="scientific">Pseudoroseomonas ludipueritiae</name>
    <dbReference type="NCBI Taxonomy" id="198093"/>
    <lineage>
        <taxon>Bacteria</taxon>
        <taxon>Pseudomonadati</taxon>
        <taxon>Pseudomonadota</taxon>
        <taxon>Alphaproteobacteria</taxon>
        <taxon>Acetobacterales</taxon>
        <taxon>Acetobacteraceae</taxon>
        <taxon>Pseudoroseomonas</taxon>
    </lineage>
</organism>
<dbReference type="PROSITE" id="PS50112">
    <property type="entry name" value="PAS"/>
    <property type="match status" value="3"/>
</dbReference>
<evidence type="ECO:0000256" key="6">
    <source>
        <dbReference type="PROSITE-ProRule" id="PRU00169"/>
    </source>
</evidence>
<feature type="domain" description="PAS" evidence="10">
    <location>
        <begin position="177"/>
        <end position="235"/>
    </location>
</feature>
<evidence type="ECO:0000259" key="8">
    <source>
        <dbReference type="PROSITE" id="PS50109"/>
    </source>
</evidence>
<dbReference type="SMART" id="SM00387">
    <property type="entry name" value="HATPase_c"/>
    <property type="match status" value="1"/>
</dbReference>
<dbReference type="Pfam" id="PF02518">
    <property type="entry name" value="HATPase_c"/>
    <property type="match status" value="1"/>
</dbReference>
<dbReference type="SMART" id="SM00448">
    <property type="entry name" value="REC"/>
    <property type="match status" value="1"/>
</dbReference>
<accession>A0ABR7RA60</accession>
<gene>
    <name evidence="12" type="ORF">IBL25_17065</name>
</gene>
<keyword evidence="13" id="KW-1185">Reference proteome</keyword>
<dbReference type="Pfam" id="PF08447">
    <property type="entry name" value="PAS_3"/>
    <property type="match status" value="2"/>
</dbReference>
<protein>
    <recommendedName>
        <fullName evidence="2">histidine kinase</fullName>
        <ecNumber evidence="2">2.7.13.3</ecNumber>
    </recommendedName>
</protein>
<dbReference type="SUPFAM" id="SSF55785">
    <property type="entry name" value="PYP-like sensor domain (PAS domain)"/>
    <property type="match status" value="4"/>
</dbReference>
<dbReference type="SMART" id="SM00065">
    <property type="entry name" value="GAF"/>
    <property type="match status" value="2"/>
</dbReference>
<feature type="modified residue" description="4-aspartylphosphate" evidence="6">
    <location>
        <position position="1210"/>
    </location>
</feature>
<dbReference type="PROSITE" id="PS50110">
    <property type="entry name" value="RESPONSE_REGULATORY"/>
    <property type="match status" value="1"/>
</dbReference>
<dbReference type="InterPro" id="IPR013767">
    <property type="entry name" value="PAS_fold"/>
</dbReference>
<feature type="domain" description="PAC" evidence="11">
    <location>
        <begin position="692"/>
        <end position="745"/>
    </location>
</feature>
<dbReference type="PROSITE" id="PS50113">
    <property type="entry name" value="PAC"/>
    <property type="match status" value="4"/>
</dbReference>
<dbReference type="PROSITE" id="PS50109">
    <property type="entry name" value="HIS_KIN"/>
    <property type="match status" value="1"/>
</dbReference>
<dbReference type="InterPro" id="IPR013656">
    <property type="entry name" value="PAS_4"/>
</dbReference>
<dbReference type="InterPro" id="IPR005467">
    <property type="entry name" value="His_kinase_dom"/>
</dbReference>
<dbReference type="PRINTS" id="PR00344">
    <property type="entry name" value="BCTRLSENSOR"/>
</dbReference>
<dbReference type="InterPro" id="IPR035965">
    <property type="entry name" value="PAS-like_dom_sf"/>
</dbReference>
<dbReference type="Gene3D" id="3.30.450.20">
    <property type="entry name" value="PAS domain"/>
    <property type="match status" value="4"/>
</dbReference>
<keyword evidence="4" id="KW-0808">Transferase</keyword>
<dbReference type="SMART" id="SM00091">
    <property type="entry name" value="PAS"/>
    <property type="match status" value="4"/>
</dbReference>
<feature type="domain" description="PAC" evidence="11">
    <location>
        <begin position="384"/>
        <end position="436"/>
    </location>
</feature>
<name>A0ABR7RA60_9PROT</name>
<dbReference type="InterPro" id="IPR001610">
    <property type="entry name" value="PAC"/>
</dbReference>
<proteinExistence type="predicted"/>
<dbReference type="Pfam" id="PF08448">
    <property type="entry name" value="PAS_4"/>
    <property type="match status" value="1"/>
</dbReference>
<dbReference type="Pfam" id="PF01590">
    <property type="entry name" value="GAF"/>
    <property type="match status" value="1"/>
</dbReference>
<dbReference type="Pfam" id="PF00072">
    <property type="entry name" value="Response_reg"/>
    <property type="match status" value="1"/>
</dbReference>
<dbReference type="InterPro" id="IPR011006">
    <property type="entry name" value="CheY-like_superfamily"/>
</dbReference>
<dbReference type="InterPro" id="IPR052162">
    <property type="entry name" value="Sensor_kinase/Photoreceptor"/>
</dbReference>
<dbReference type="SUPFAM" id="SSF47384">
    <property type="entry name" value="Homodimeric domain of signal transducing histidine kinase"/>
    <property type="match status" value="1"/>
</dbReference>
<evidence type="ECO:0000256" key="3">
    <source>
        <dbReference type="ARBA" id="ARBA00022553"/>
    </source>
</evidence>
<evidence type="ECO:0000256" key="1">
    <source>
        <dbReference type="ARBA" id="ARBA00000085"/>
    </source>
</evidence>
<evidence type="ECO:0000259" key="9">
    <source>
        <dbReference type="PROSITE" id="PS50110"/>
    </source>
</evidence>
<evidence type="ECO:0000313" key="12">
    <source>
        <dbReference type="EMBL" id="MBC9178658.1"/>
    </source>
</evidence>
<dbReference type="InterPro" id="IPR029016">
    <property type="entry name" value="GAF-like_dom_sf"/>
</dbReference>
<reference evidence="12 13" key="1">
    <citation type="journal article" date="2009" name="Int. J. Syst. Evol. Microbiol.">
        <title>Transfer of Teichococcus ludipueritiae and Muricoccus roseus to the genus Roseomonas, as Roseomonas ludipueritiae comb. nov. and Roseomonas rosea comb. nov., respectively, and emended description of the genus Roseomonas.</title>
        <authorList>
            <person name="Sanchez-Porro C."/>
            <person name="Gallego V."/>
            <person name="Busse H.J."/>
            <person name="Kampfer P."/>
            <person name="Ventosa A."/>
        </authorList>
    </citation>
    <scope>NUCLEOTIDE SEQUENCE [LARGE SCALE GENOMIC DNA]</scope>
    <source>
        <strain evidence="12 13">DSM 14915</strain>
    </source>
</reference>